<evidence type="ECO:0000313" key="2">
    <source>
        <dbReference type="Proteomes" id="UP001638806"/>
    </source>
</evidence>
<dbReference type="Proteomes" id="UP001638806">
    <property type="component" value="Unassembled WGS sequence"/>
</dbReference>
<organism evidence="1 2">
    <name type="scientific">Purpureocillium lilacinum</name>
    <name type="common">Paecilomyces lilacinus</name>
    <dbReference type="NCBI Taxonomy" id="33203"/>
    <lineage>
        <taxon>Eukaryota</taxon>
        <taxon>Fungi</taxon>
        <taxon>Dikarya</taxon>
        <taxon>Ascomycota</taxon>
        <taxon>Pezizomycotina</taxon>
        <taxon>Sordariomycetes</taxon>
        <taxon>Hypocreomycetidae</taxon>
        <taxon>Hypocreales</taxon>
        <taxon>Ophiocordycipitaceae</taxon>
        <taxon>Purpureocillium</taxon>
    </lineage>
</organism>
<evidence type="ECO:0000313" key="1">
    <source>
        <dbReference type="EMBL" id="KAL3955574.1"/>
    </source>
</evidence>
<reference evidence="1" key="1">
    <citation type="submission" date="2024-12" db="EMBL/GenBank/DDBJ databases">
        <title>Comparative genomics and development of molecular markers within Purpureocillium lilacinum and among Purpureocillium species.</title>
        <authorList>
            <person name="Yeh Z.-Y."/>
            <person name="Ni N.-T."/>
            <person name="Lo P.-H."/>
            <person name="Mushyakhwo K."/>
            <person name="Lin C.-F."/>
            <person name="Nai Y.-S."/>
        </authorList>
    </citation>
    <scope>NUCLEOTIDE SEQUENCE</scope>
    <source>
        <strain evidence="1">NCHU-NPUST-175</strain>
    </source>
</reference>
<sequence>MTELEDNDDVAALQALSYEGSALDNSADFKERGNECFKVRGYVDAKEFYTKGVQILAAEERKRARGETTTNPEGEPDSADEIRRQREMLEALYVNRAACHLGLENYRSCWLDCAAALRLNPRNLKACYRSAKALLAVDRIAEADDVCAMGLAVDADNAGLRASWTPGAKGRGARRHEAPPRAAPPRGPRGAQHPHAHDRQAPEMGDTRLELVPDPDDPRSTLSFPTVLLYPLHLESDFIKAFNETQTLDDHLAYVFPLPWDEGRGAYTPAGVTCYVETRDGGLLKMGKRVPLLKVLGTGKVEVVDEVVRIFVVPSPEAEAWAKEFKEKRAAERGGNAGR</sequence>
<protein>
    <submittedName>
        <fullName evidence="1">Uncharacterized protein</fullName>
    </submittedName>
</protein>
<comment type="caution">
    <text evidence="1">The sequence shown here is derived from an EMBL/GenBank/DDBJ whole genome shotgun (WGS) entry which is preliminary data.</text>
</comment>
<proteinExistence type="predicted"/>
<name>A0ACC4DJ43_PURLI</name>
<dbReference type="EMBL" id="JBGNUJ010000010">
    <property type="protein sequence ID" value="KAL3955574.1"/>
    <property type="molecule type" value="Genomic_DNA"/>
</dbReference>
<gene>
    <name evidence="1" type="ORF">ACCO45_011137</name>
</gene>
<accession>A0ACC4DJ43</accession>
<keyword evidence="2" id="KW-1185">Reference proteome</keyword>